<dbReference type="InterPro" id="IPR036259">
    <property type="entry name" value="MFS_trans_sf"/>
</dbReference>
<dbReference type="GO" id="GO:0022857">
    <property type="term" value="F:transmembrane transporter activity"/>
    <property type="evidence" value="ECO:0007669"/>
    <property type="project" value="InterPro"/>
</dbReference>
<feature type="transmembrane region" description="Helical" evidence="6">
    <location>
        <begin position="283"/>
        <end position="301"/>
    </location>
</feature>
<feature type="transmembrane region" description="Helical" evidence="6">
    <location>
        <begin position="215"/>
        <end position="237"/>
    </location>
</feature>
<reference evidence="8 9" key="1">
    <citation type="submission" date="2015-06" db="EMBL/GenBank/DDBJ databases">
        <title>Draft Whole-Genome Sequence of the Entomopathogenic Bacterium Xenorhabdus khoisanae.</title>
        <authorList>
            <person name="Naidoo S."/>
            <person name="Featherston J."/>
            <person name="Gray V.M."/>
        </authorList>
    </citation>
    <scope>NUCLEOTIDE SEQUENCE [LARGE SCALE GENOMIC DNA]</scope>
    <source>
        <strain evidence="8 9">MCB</strain>
    </source>
</reference>
<dbReference type="STRING" id="880157.AB204_18975"/>
<dbReference type="SUPFAM" id="SSF103473">
    <property type="entry name" value="MFS general substrate transporter"/>
    <property type="match status" value="1"/>
</dbReference>
<keyword evidence="3 6" id="KW-0812">Transmembrane</keyword>
<dbReference type="CDD" id="cd17324">
    <property type="entry name" value="MFS_NepI_like"/>
    <property type="match status" value="1"/>
</dbReference>
<dbReference type="EMBL" id="LFCV01000169">
    <property type="protein sequence ID" value="KMJ43577.1"/>
    <property type="molecule type" value="Genomic_DNA"/>
</dbReference>
<feature type="transmembrane region" description="Helical" evidence="6">
    <location>
        <begin position="307"/>
        <end position="332"/>
    </location>
</feature>
<evidence type="ECO:0000313" key="8">
    <source>
        <dbReference type="EMBL" id="KMJ43577.1"/>
    </source>
</evidence>
<keyword evidence="2" id="KW-1003">Cell membrane</keyword>
<feature type="transmembrane region" description="Helical" evidence="6">
    <location>
        <begin position="119"/>
        <end position="136"/>
    </location>
</feature>
<organism evidence="8 9">
    <name type="scientific">Xenorhabdus khoisanae</name>
    <dbReference type="NCBI Taxonomy" id="880157"/>
    <lineage>
        <taxon>Bacteria</taxon>
        <taxon>Pseudomonadati</taxon>
        <taxon>Pseudomonadota</taxon>
        <taxon>Gammaproteobacteria</taxon>
        <taxon>Enterobacterales</taxon>
        <taxon>Morganellaceae</taxon>
        <taxon>Xenorhabdus</taxon>
    </lineage>
</organism>
<feature type="domain" description="Major facilitator superfamily (MFS) profile" evidence="7">
    <location>
        <begin position="24"/>
        <end position="396"/>
    </location>
</feature>
<comment type="caution">
    <text evidence="8">The sequence shown here is derived from an EMBL/GenBank/DDBJ whole genome shotgun (WGS) entry which is preliminary data.</text>
</comment>
<protein>
    <submittedName>
        <fullName evidence="8">MFS transporter</fullName>
    </submittedName>
</protein>
<dbReference type="Proteomes" id="UP000036277">
    <property type="component" value="Unassembled WGS sequence"/>
</dbReference>
<feature type="transmembrane region" description="Helical" evidence="6">
    <location>
        <begin position="344"/>
        <end position="365"/>
    </location>
</feature>
<name>A0A0J5FNQ8_9GAMM</name>
<feature type="transmembrane region" description="Helical" evidence="6">
    <location>
        <begin position="25"/>
        <end position="47"/>
    </location>
</feature>
<feature type="transmembrane region" description="Helical" evidence="6">
    <location>
        <begin position="59"/>
        <end position="79"/>
    </location>
</feature>
<evidence type="ECO:0000256" key="5">
    <source>
        <dbReference type="ARBA" id="ARBA00023136"/>
    </source>
</evidence>
<evidence type="ECO:0000256" key="2">
    <source>
        <dbReference type="ARBA" id="ARBA00022475"/>
    </source>
</evidence>
<keyword evidence="9" id="KW-1185">Reference proteome</keyword>
<dbReference type="Pfam" id="PF07690">
    <property type="entry name" value="MFS_1"/>
    <property type="match status" value="1"/>
</dbReference>
<dbReference type="RefSeq" id="WP_047964940.1">
    <property type="nucleotide sequence ID" value="NZ_CAWMBG010000169.1"/>
</dbReference>
<dbReference type="PANTHER" id="PTHR43124:SF3">
    <property type="entry name" value="CHLORAMPHENICOL EFFLUX PUMP RV0191"/>
    <property type="match status" value="1"/>
</dbReference>
<keyword evidence="4 6" id="KW-1133">Transmembrane helix</keyword>
<feature type="transmembrane region" description="Helical" evidence="6">
    <location>
        <begin position="176"/>
        <end position="194"/>
    </location>
</feature>
<evidence type="ECO:0000256" key="6">
    <source>
        <dbReference type="SAM" id="Phobius"/>
    </source>
</evidence>
<comment type="subcellular location">
    <subcellularLocation>
        <location evidence="1">Cell membrane</location>
        <topology evidence="1">Multi-pass membrane protein</topology>
    </subcellularLocation>
</comment>
<feature type="transmembrane region" description="Helical" evidence="6">
    <location>
        <begin position="257"/>
        <end position="276"/>
    </location>
</feature>
<evidence type="ECO:0000313" key="9">
    <source>
        <dbReference type="Proteomes" id="UP000036277"/>
    </source>
</evidence>
<dbReference type="PATRIC" id="fig|880157.4.peg.4082"/>
<proteinExistence type="predicted"/>
<accession>A0A0J5FNQ8</accession>
<gene>
    <name evidence="8" type="ORF">AB204_18975</name>
</gene>
<evidence type="ECO:0000256" key="4">
    <source>
        <dbReference type="ARBA" id="ARBA00022989"/>
    </source>
</evidence>
<feature type="transmembrane region" description="Helical" evidence="6">
    <location>
        <begin position="91"/>
        <end position="113"/>
    </location>
</feature>
<sequence length="404" mass="43120">MKNSLGYHVPTETIGNVESIPILKLLAFTLAGFITIMTETIPAGLLPQISRDLNISESLAGQMVSVYALGSVIAAIPIVAATRSWSRRPLFLLAIGGLLIFNSLTALSSSYMVILASRLVAGMSAGVIWGVLAGYARNMVPGHLQGRALAIVGIGQPIALCFGVPLGTWLGSLFDWRGVFWIMSALALISIGWVRTAIPDFLGQKETRHQSVKEIFLIPGIRSILWVIFLWILAHNILYTFISPYLTSVGLGNRVDLVLLLFGVSSIVGIWITGIWVDRSLRLLTILSLTGFALAAILIGVGSYHPWIVLLGITLWGMTFGGAPTLLQTTIADTAGNGADVAQSMLVTVFNLAVAGGGLIGGGLLQQLGPSSFTIIMFALAILSILVVFQAKSHGFKPSRRNED</sequence>
<evidence type="ECO:0000256" key="1">
    <source>
        <dbReference type="ARBA" id="ARBA00004651"/>
    </source>
</evidence>
<dbReference type="GO" id="GO:0005886">
    <property type="term" value="C:plasma membrane"/>
    <property type="evidence" value="ECO:0007669"/>
    <property type="project" value="UniProtKB-SubCell"/>
</dbReference>
<dbReference type="OrthoDB" id="2810795at2"/>
<keyword evidence="5 6" id="KW-0472">Membrane</keyword>
<dbReference type="PANTHER" id="PTHR43124">
    <property type="entry name" value="PURINE EFFLUX PUMP PBUE"/>
    <property type="match status" value="1"/>
</dbReference>
<feature type="transmembrane region" description="Helical" evidence="6">
    <location>
        <begin position="371"/>
        <end position="391"/>
    </location>
</feature>
<dbReference type="InterPro" id="IPR050189">
    <property type="entry name" value="MFS_Efflux_Transporters"/>
</dbReference>
<dbReference type="AlphaFoldDB" id="A0A0J5FNQ8"/>
<evidence type="ECO:0000256" key="3">
    <source>
        <dbReference type="ARBA" id="ARBA00022692"/>
    </source>
</evidence>
<dbReference type="InterPro" id="IPR011701">
    <property type="entry name" value="MFS"/>
</dbReference>
<feature type="transmembrane region" description="Helical" evidence="6">
    <location>
        <begin position="148"/>
        <end position="170"/>
    </location>
</feature>
<dbReference type="InterPro" id="IPR020846">
    <property type="entry name" value="MFS_dom"/>
</dbReference>
<dbReference type="PROSITE" id="PS50850">
    <property type="entry name" value="MFS"/>
    <property type="match status" value="1"/>
</dbReference>
<dbReference type="Gene3D" id="1.20.1250.20">
    <property type="entry name" value="MFS general substrate transporter like domains"/>
    <property type="match status" value="1"/>
</dbReference>
<evidence type="ECO:0000259" key="7">
    <source>
        <dbReference type="PROSITE" id="PS50850"/>
    </source>
</evidence>